<comment type="caution">
    <text evidence="2">The sequence shown here is derived from an EMBL/GenBank/DDBJ whole genome shotgun (WGS) entry which is preliminary data.</text>
</comment>
<dbReference type="Proteomes" id="UP000265520">
    <property type="component" value="Unassembled WGS sequence"/>
</dbReference>
<feature type="non-terminal residue" evidence="2">
    <location>
        <position position="1"/>
    </location>
</feature>
<sequence>GEGAVAADEDVQEEGSDESASI</sequence>
<feature type="region of interest" description="Disordered" evidence="1">
    <location>
        <begin position="1"/>
        <end position="22"/>
    </location>
</feature>
<evidence type="ECO:0000313" key="2">
    <source>
        <dbReference type="EMBL" id="MCI66473.1"/>
    </source>
</evidence>
<organism evidence="2 3">
    <name type="scientific">Trifolium medium</name>
    <dbReference type="NCBI Taxonomy" id="97028"/>
    <lineage>
        <taxon>Eukaryota</taxon>
        <taxon>Viridiplantae</taxon>
        <taxon>Streptophyta</taxon>
        <taxon>Embryophyta</taxon>
        <taxon>Tracheophyta</taxon>
        <taxon>Spermatophyta</taxon>
        <taxon>Magnoliopsida</taxon>
        <taxon>eudicotyledons</taxon>
        <taxon>Gunneridae</taxon>
        <taxon>Pentapetalae</taxon>
        <taxon>rosids</taxon>
        <taxon>fabids</taxon>
        <taxon>Fabales</taxon>
        <taxon>Fabaceae</taxon>
        <taxon>Papilionoideae</taxon>
        <taxon>50 kb inversion clade</taxon>
        <taxon>NPAAA clade</taxon>
        <taxon>Hologalegina</taxon>
        <taxon>IRL clade</taxon>
        <taxon>Trifolieae</taxon>
        <taxon>Trifolium</taxon>
    </lineage>
</organism>
<protein>
    <submittedName>
        <fullName evidence="2">Uncharacterized protein</fullName>
    </submittedName>
</protein>
<keyword evidence="3" id="KW-1185">Reference proteome</keyword>
<name>A0A392TZ55_9FABA</name>
<feature type="compositionally biased region" description="Acidic residues" evidence="1">
    <location>
        <begin position="7"/>
        <end position="22"/>
    </location>
</feature>
<dbReference type="EMBL" id="LXQA010696123">
    <property type="protein sequence ID" value="MCI66473.1"/>
    <property type="molecule type" value="Genomic_DNA"/>
</dbReference>
<reference evidence="2 3" key="1">
    <citation type="journal article" date="2018" name="Front. Plant Sci.">
        <title>Red Clover (Trifolium pratense) and Zigzag Clover (T. medium) - A Picture of Genomic Similarities and Differences.</title>
        <authorList>
            <person name="Dluhosova J."/>
            <person name="Istvanek J."/>
            <person name="Nedelnik J."/>
            <person name="Repkova J."/>
        </authorList>
    </citation>
    <scope>NUCLEOTIDE SEQUENCE [LARGE SCALE GENOMIC DNA]</scope>
    <source>
        <strain evidence="3">cv. 10/8</strain>
        <tissue evidence="2">Leaf</tissue>
    </source>
</reference>
<accession>A0A392TZ55</accession>
<evidence type="ECO:0000313" key="3">
    <source>
        <dbReference type="Proteomes" id="UP000265520"/>
    </source>
</evidence>
<dbReference type="AlphaFoldDB" id="A0A392TZ55"/>
<proteinExistence type="predicted"/>
<evidence type="ECO:0000256" key="1">
    <source>
        <dbReference type="SAM" id="MobiDB-lite"/>
    </source>
</evidence>